<sequence>MNGSNIGRTAKRLRWAVWIFWGCIILAYIAGRLGLSLRGAVEVQAHSSAAESGTPMIVADVTILLLSVALYQLSRMLGAIGEGDLFSARVVGAFRSFAFWLLVVAVVWIVAPIVAVFLTGPGETHRLEFRLQLRDVLTIGIALILFLVARLLERARTIDEEMREIV</sequence>
<dbReference type="RefSeq" id="WP_187708108.1">
    <property type="nucleotide sequence ID" value="NZ_CP060782.1"/>
</dbReference>
<organism evidence="2 3">
    <name type="scientific">Sphingomonas sediminicola</name>
    <dbReference type="NCBI Taxonomy" id="386874"/>
    <lineage>
        <taxon>Bacteria</taxon>
        <taxon>Pseudomonadati</taxon>
        <taxon>Pseudomonadota</taxon>
        <taxon>Alphaproteobacteria</taxon>
        <taxon>Sphingomonadales</taxon>
        <taxon>Sphingomonadaceae</taxon>
        <taxon>Sphingomonas</taxon>
    </lineage>
</organism>
<keyword evidence="3" id="KW-1185">Reference proteome</keyword>
<proteinExistence type="predicted"/>
<evidence type="ECO:0000256" key="1">
    <source>
        <dbReference type="SAM" id="Phobius"/>
    </source>
</evidence>
<protein>
    <submittedName>
        <fullName evidence="2">DUF2975 domain-containing protein</fullName>
    </submittedName>
</protein>
<reference evidence="2 3" key="1">
    <citation type="submission" date="2020-08" db="EMBL/GenBank/DDBJ databases">
        <title>Genome sequence of Sphingomonas sediminicola KACC 15039T.</title>
        <authorList>
            <person name="Hyun D.-W."/>
            <person name="Bae J.-W."/>
        </authorList>
    </citation>
    <scope>NUCLEOTIDE SEQUENCE [LARGE SCALE GENOMIC DNA]</scope>
    <source>
        <strain evidence="2 3">KACC 15039</strain>
    </source>
</reference>
<feature type="transmembrane region" description="Helical" evidence="1">
    <location>
        <begin position="94"/>
        <end position="119"/>
    </location>
</feature>
<dbReference type="InterPro" id="IPR021354">
    <property type="entry name" value="DUF2975"/>
</dbReference>
<feature type="transmembrane region" description="Helical" evidence="1">
    <location>
        <begin position="55"/>
        <end position="73"/>
    </location>
</feature>
<dbReference type="Proteomes" id="UP000516105">
    <property type="component" value="Chromosome"/>
</dbReference>
<feature type="transmembrane region" description="Helical" evidence="1">
    <location>
        <begin position="15"/>
        <end position="35"/>
    </location>
</feature>
<name>A0ABX6T5P5_9SPHN</name>
<dbReference type="EMBL" id="CP060782">
    <property type="protein sequence ID" value="QNP45152.1"/>
    <property type="molecule type" value="Genomic_DNA"/>
</dbReference>
<gene>
    <name evidence="2" type="ORF">H9L14_10860</name>
</gene>
<accession>A0ABX6T5P5</accession>
<feature type="transmembrane region" description="Helical" evidence="1">
    <location>
        <begin position="131"/>
        <end position="152"/>
    </location>
</feature>
<dbReference type="Pfam" id="PF11188">
    <property type="entry name" value="DUF2975"/>
    <property type="match status" value="1"/>
</dbReference>
<keyword evidence="1" id="KW-0812">Transmembrane</keyword>
<evidence type="ECO:0000313" key="3">
    <source>
        <dbReference type="Proteomes" id="UP000516105"/>
    </source>
</evidence>
<keyword evidence="1" id="KW-0472">Membrane</keyword>
<evidence type="ECO:0000313" key="2">
    <source>
        <dbReference type="EMBL" id="QNP45152.1"/>
    </source>
</evidence>
<keyword evidence="1" id="KW-1133">Transmembrane helix</keyword>